<evidence type="ECO:0000313" key="8">
    <source>
        <dbReference type="Proteomes" id="UP000285710"/>
    </source>
</evidence>
<dbReference type="NCBIfam" id="TIGR01696">
    <property type="entry name" value="deoB"/>
    <property type="match status" value="1"/>
</dbReference>
<dbReference type="Pfam" id="PF01676">
    <property type="entry name" value="Metalloenzyme"/>
    <property type="match status" value="1"/>
</dbReference>
<feature type="binding site" evidence="4">
    <location>
        <position position="317"/>
    </location>
    <ligand>
        <name>Mn(2+)</name>
        <dbReference type="ChEBI" id="CHEBI:29035"/>
        <label>2</label>
    </ligand>
</feature>
<comment type="catalytic activity">
    <reaction evidence="4">
        <text>2-deoxy-alpha-D-ribose 1-phosphate = 2-deoxy-D-ribose 5-phosphate</text>
        <dbReference type="Rhea" id="RHEA:27658"/>
        <dbReference type="ChEBI" id="CHEBI:57259"/>
        <dbReference type="ChEBI" id="CHEBI:62877"/>
        <dbReference type="EC" id="5.4.2.7"/>
    </reaction>
</comment>
<comment type="function">
    <text evidence="4">Isomerase that catalyzes the conversion of deoxy-ribose 1-phosphate (dRib-1-P) and ribose 1-phosphate (Rib-1-P) to deoxy-ribose 5-phosphate (dRib-5-P) and ribose 5-phosphate (Rib-5-P), respectively.</text>
</comment>
<dbReference type="GO" id="GO:0006018">
    <property type="term" value="P:2-deoxyribose 1-phosphate catabolic process"/>
    <property type="evidence" value="ECO:0007669"/>
    <property type="project" value="UniProtKB-UniRule"/>
</dbReference>
<name>A0A443IT18_9RHOB</name>
<keyword evidence="4 7" id="KW-0413">Isomerase</keyword>
<reference evidence="7 8" key="2">
    <citation type="submission" date="2019-01" db="EMBL/GenBank/DDBJ databases">
        <authorList>
            <person name="Li Y."/>
        </authorList>
    </citation>
    <scope>NUCLEOTIDE SEQUENCE [LARGE SCALE GENOMIC DNA]</scope>
    <source>
        <strain evidence="7 8">2D-5</strain>
    </source>
</reference>
<dbReference type="RefSeq" id="WP_128270024.1">
    <property type="nucleotide sequence ID" value="NZ_SAUW01000012.1"/>
</dbReference>
<accession>A0A443IT18</accession>
<evidence type="ECO:0000256" key="5">
    <source>
        <dbReference type="NCBIfam" id="TIGR01696"/>
    </source>
</evidence>
<feature type="binding site" evidence="4">
    <location>
        <position position="365"/>
    </location>
    <ligand>
        <name>Mn(2+)</name>
        <dbReference type="ChEBI" id="CHEBI:29035"/>
        <label>2</label>
    </ligand>
</feature>
<dbReference type="SUPFAM" id="SSF143856">
    <property type="entry name" value="DeoB insert domain-like"/>
    <property type="match status" value="1"/>
</dbReference>
<dbReference type="InterPro" id="IPR006124">
    <property type="entry name" value="Metalloenzyme"/>
</dbReference>
<dbReference type="InterPro" id="IPR010045">
    <property type="entry name" value="DeoB"/>
</dbReference>
<comment type="subcellular location">
    <subcellularLocation>
        <location evidence="4">Cytoplasm</location>
    </subcellularLocation>
</comment>
<dbReference type="GO" id="GO:0008973">
    <property type="term" value="F:phosphopentomutase activity"/>
    <property type="evidence" value="ECO:0007669"/>
    <property type="project" value="UniProtKB-UniRule"/>
</dbReference>
<dbReference type="PANTHER" id="PTHR21110:SF0">
    <property type="entry name" value="PHOSPHOPENTOMUTASE"/>
    <property type="match status" value="1"/>
</dbReference>
<keyword evidence="2 4" id="KW-0479">Metal-binding</keyword>
<dbReference type="GO" id="GO:0006015">
    <property type="term" value="P:5-phosphoribose 1-diphosphate biosynthetic process"/>
    <property type="evidence" value="ECO:0007669"/>
    <property type="project" value="UniProtKB-UniPathway"/>
</dbReference>
<keyword evidence="4" id="KW-0963">Cytoplasm</keyword>
<dbReference type="EC" id="5.4.2.7" evidence="4 5"/>
<comment type="pathway">
    <text evidence="4">Carbohydrate degradation; 2-deoxy-D-ribose 1-phosphate degradation; D-glyceraldehyde 3-phosphate and acetaldehyde from 2-deoxy-alpha-D-ribose 1-phosphate: step 1/2.</text>
</comment>
<protein>
    <recommendedName>
        <fullName evidence="4 5">Phosphopentomutase</fullName>
        <ecNumber evidence="4 5">5.4.2.7</ecNumber>
    </recommendedName>
    <alternativeName>
        <fullName evidence="4">Phosphodeoxyribomutase</fullName>
    </alternativeName>
</protein>
<feature type="binding site" evidence="4">
    <location>
        <position position="354"/>
    </location>
    <ligand>
        <name>Mn(2+)</name>
        <dbReference type="ChEBI" id="CHEBI:29035"/>
        <label>1</label>
    </ligand>
</feature>
<dbReference type="GO" id="GO:0005829">
    <property type="term" value="C:cytosol"/>
    <property type="evidence" value="ECO:0007669"/>
    <property type="project" value="TreeGrafter"/>
</dbReference>
<dbReference type="PANTHER" id="PTHR21110">
    <property type="entry name" value="PHOSPHOPENTOMUTASE"/>
    <property type="match status" value="1"/>
</dbReference>
<dbReference type="GO" id="GO:0030145">
    <property type="term" value="F:manganese ion binding"/>
    <property type="evidence" value="ECO:0007669"/>
    <property type="project" value="UniProtKB-UniRule"/>
</dbReference>
<keyword evidence="8" id="KW-1185">Reference proteome</keyword>
<feature type="domain" description="Metalloenzyme" evidence="6">
    <location>
        <begin position="10"/>
        <end position="375"/>
    </location>
</feature>
<evidence type="ECO:0000256" key="2">
    <source>
        <dbReference type="ARBA" id="ARBA00022723"/>
    </source>
</evidence>
<dbReference type="GO" id="GO:0009117">
    <property type="term" value="P:nucleotide metabolic process"/>
    <property type="evidence" value="ECO:0007669"/>
    <property type="project" value="UniProtKB-UniRule"/>
</dbReference>
<feature type="binding site" evidence="4">
    <location>
        <position position="312"/>
    </location>
    <ligand>
        <name>Mn(2+)</name>
        <dbReference type="ChEBI" id="CHEBI:29035"/>
        <label>2</label>
    </ligand>
</feature>
<evidence type="ECO:0000313" key="7">
    <source>
        <dbReference type="EMBL" id="RWR10513.1"/>
    </source>
</evidence>
<dbReference type="CDD" id="cd16009">
    <property type="entry name" value="PPM"/>
    <property type="match status" value="1"/>
</dbReference>
<evidence type="ECO:0000259" key="6">
    <source>
        <dbReference type="Pfam" id="PF01676"/>
    </source>
</evidence>
<gene>
    <name evidence="4" type="primary">deoB</name>
    <name evidence="7" type="ORF">D2T33_12730</name>
</gene>
<dbReference type="Gene3D" id="3.40.720.10">
    <property type="entry name" value="Alkaline Phosphatase, subunit A"/>
    <property type="match status" value="1"/>
</dbReference>
<dbReference type="HAMAP" id="MF_00740">
    <property type="entry name" value="Phosphopentomut"/>
    <property type="match status" value="1"/>
</dbReference>
<evidence type="ECO:0000256" key="4">
    <source>
        <dbReference type="HAMAP-Rule" id="MF_00740"/>
    </source>
</evidence>
<reference evidence="7 8" key="1">
    <citation type="submission" date="2019-01" db="EMBL/GenBank/DDBJ databases">
        <title>Sinorhodobacter populi sp. nov. isolated from the symptomatic bark tissue of Populus euramericana canker.</title>
        <authorList>
            <person name="Xu G."/>
        </authorList>
    </citation>
    <scope>NUCLEOTIDE SEQUENCE [LARGE SCALE GENOMIC DNA]</scope>
    <source>
        <strain evidence="7 8">2D-5</strain>
    </source>
</reference>
<comment type="catalytic activity">
    <reaction evidence="4">
        <text>alpha-D-ribose 1-phosphate = D-ribose 5-phosphate</text>
        <dbReference type="Rhea" id="RHEA:18793"/>
        <dbReference type="ChEBI" id="CHEBI:57720"/>
        <dbReference type="ChEBI" id="CHEBI:78346"/>
        <dbReference type="EC" id="5.4.2.7"/>
    </reaction>
</comment>
<comment type="caution">
    <text evidence="7">The sequence shown here is derived from an EMBL/GenBank/DDBJ whole genome shotgun (WGS) entry which is preliminary data.</text>
</comment>
<organism evidence="7 8">
    <name type="scientific">Paenirhodobacter populi</name>
    <dbReference type="NCBI Taxonomy" id="2306993"/>
    <lineage>
        <taxon>Bacteria</taxon>
        <taxon>Pseudomonadati</taxon>
        <taxon>Pseudomonadota</taxon>
        <taxon>Alphaproteobacteria</taxon>
        <taxon>Rhodobacterales</taxon>
        <taxon>Rhodobacter group</taxon>
        <taxon>Paenirhodobacter</taxon>
    </lineage>
</organism>
<dbReference type="UniPathway" id="UPA00087">
    <property type="reaction ID" value="UER00173"/>
</dbReference>
<dbReference type="InterPro" id="IPR024052">
    <property type="entry name" value="Phosphopentomutase_DeoB_cap_sf"/>
</dbReference>
<evidence type="ECO:0000256" key="3">
    <source>
        <dbReference type="ARBA" id="ARBA00023211"/>
    </source>
</evidence>
<dbReference type="Proteomes" id="UP000285710">
    <property type="component" value="Unassembled WGS sequence"/>
</dbReference>
<evidence type="ECO:0000256" key="1">
    <source>
        <dbReference type="ARBA" id="ARBA00010373"/>
    </source>
</evidence>
<dbReference type="AlphaFoldDB" id="A0A443IT18"/>
<comment type="similarity">
    <text evidence="1 4">Belongs to the phosphopentomutase family.</text>
</comment>
<dbReference type="InterPro" id="IPR017850">
    <property type="entry name" value="Alkaline_phosphatase_core_sf"/>
</dbReference>
<sequence length="415" mass="43733">MTADSGLAGRAFLIVMDSAGIGGAPDAARFFNDGMPDTGANTIGHIAVECAAGRAETGRSGPLRMPTLDALGLGAAIRLASGLAAPGLDATPQGLWGAATEVSRGKDTPSGHWELAGVPVPWDWHYFRAPVNSFPPDLAALVARVAGTEGILGNCHAPGTAIIESLGAEHLRTGWPICYTSADSVFQIAAHEERFGLDRLLQLCREIAPELHRMRVGRVIARPFVGEPGHFIRTPNRRDFAIAPPAATILDRAQAAGRATHAIGKIGDIFSHRGIDHLHKGKDDAALMDHLIRLADEAGPGSLTFANFVEFDSLYGHRRDVAGYARALEWFDGRAGEFMARLRPGDLAIFTADHGNDPTFTGTDHTRERVPVLGGIVSSAGIGLNPVGQVGYVDVAASVAAHLGLPDQGPGRSFL</sequence>
<dbReference type="GO" id="GO:0000287">
    <property type="term" value="F:magnesium ion binding"/>
    <property type="evidence" value="ECO:0007669"/>
    <property type="project" value="UniProtKB-UniRule"/>
</dbReference>
<dbReference type="Gene3D" id="3.30.70.1250">
    <property type="entry name" value="Phosphopentomutase"/>
    <property type="match status" value="1"/>
</dbReference>
<comment type="cofactor">
    <cofactor evidence="4">
        <name>Mn(2+)</name>
        <dbReference type="ChEBI" id="CHEBI:29035"/>
    </cofactor>
    <text evidence="4">Binds 2 manganese ions.</text>
</comment>
<feature type="binding site" evidence="4">
    <location>
        <position position="17"/>
    </location>
    <ligand>
        <name>Mn(2+)</name>
        <dbReference type="ChEBI" id="CHEBI:29035"/>
        <label>1</label>
    </ligand>
</feature>
<dbReference type="EMBL" id="SAUW01000012">
    <property type="protein sequence ID" value="RWR10513.1"/>
    <property type="molecule type" value="Genomic_DNA"/>
</dbReference>
<dbReference type="GO" id="GO:0043094">
    <property type="term" value="P:metabolic compound salvage"/>
    <property type="evidence" value="ECO:0007669"/>
    <property type="project" value="UniProtKB-UniRule"/>
</dbReference>
<dbReference type="NCBIfam" id="NF003766">
    <property type="entry name" value="PRK05362.1"/>
    <property type="match status" value="1"/>
</dbReference>
<feature type="binding site" evidence="4">
    <location>
        <position position="353"/>
    </location>
    <ligand>
        <name>Mn(2+)</name>
        <dbReference type="ChEBI" id="CHEBI:29035"/>
        <label>1</label>
    </ligand>
</feature>
<dbReference type="SUPFAM" id="SSF53649">
    <property type="entry name" value="Alkaline phosphatase-like"/>
    <property type="match status" value="1"/>
</dbReference>
<proteinExistence type="inferred from homology"/>
<dbReference type="PIRSF" id="PIRSF001491">
    <property type="entry name" value="Ppentomutase"/>
    <property type="match status" value="1"/>
</dbReference>
<keyword evidence="3 4" id="KW-0464">Manganese</keyword>